<gene>
    <name evidence="1" type="ORF">ES288_A03G216900v1</name>
</gene>
<dbReference type="Proteomes" id="UP000323506">
    <property type="component" value="Chromosome A03"/>
</dbReference>
<dbReference type="AlphaFoldDB" id="A0A5D2H6R9"/>
<keyword evidence="2" id="KW-1185">Reference proteome</keyword>
<evidence type="ECO:0000313" key="2">
    <source>
        <dbReference type="Proteomes" id="UP000323506"/>
    </source>
</evidence>
<name>A0A5D2H6R9_GOSDA</name>
<proteinExistence type="predicted"/>
<evidence type="ECO:0000313" key="1">
    <source>
        <dbReference type="EMBL" id="TYH26023.1"/>
    </source>
</evidence>
<sequence>MVFPLTRRHRLRHVTREDLGGWACCHGFESRQMPICALMTTRQSLLRRSRRQRRYRGQR</sequence>
<dbReference type="EMBL" id="CM017690">
    <property type="protein sequence ID" value="TYH26023.1"/>
    <property type="molecule type" value="Genomic_DNA"/>
</dbReference>
<accession>A0A5D2H6R9</accession>
<protein>
    <submittedName>
        <fullName evidence="1">Uncharacterized protein</fullName>
    </submittedName>
</protein>
<reference evidence="1 2" key="1">
    <citation type="submission" date="2019-06" db="EMBL/GenBank/DDBJ databases">
        <title>WGS assembly of Gossypium darwinii.</title>
        <authorList>
            <person name="Chen Z.J."/>
            <person name="Sreedasyam A."/>
            <person name="Ando A."/>
            <person name="Song Q."/>
            <person name="De L."/>
            <person name="Hulse-Kemp A."/>
            <person name="Ding M."/>
            <person name="Ye W."/>
            <person name="Kirkbride R."/>
            <person name="Jenkins J."/>
            <person name="Plott C."/>
            <person name="Lovell J."/>
            <person name="Lin Y.-M."/>
            <person name="Vaughn R."/>
            <person name="Liu B."/>
            <person name="Li W."/>
            <person name="Simpson S."/>
            <person name="Scheffler B."/>
            <person name="Saski C."/>
            <person name="Grover C."/>
            <person name="Hu G."/>
            <person name="Conover J."/>
            <person name="Carlson J."/>
            <person name="Shu S."/>
            <person name="Boston L."/>
            <person name="Williams M."/>
            <person name="Peterson D."/>
            <person name="Mcgee K."/>
            <person name="Jones D."/>
            <person name="Wendel J."/>
            <person name="Stelly D."/>
            <person name="Grimwood J."/>
            <person name="Schmutz J."/>
        </authorList>
    </citation>
    <scope>NUCLEOTIDE SEQUENCE [LARGE SCALE GENOMIC DNA]</scope>
    <source>
        <strain evidence="1">1808015.09</strain>
    </source>
</reference>
<organism evidence="1 2">
    <name type="scientific">Gossypium darwinii</name>
    <name type="common">Darwin's cotton</name>
    <name type="synonym">Gossypium barbadense var. darwinii</name>
    <dbReference type="NCBI Taxonomy" id="34276"/>
    <lineage>
        <taxon>Eukaryota</taxon>
        <taxon>Viridiplantae</taxon>
        <taxon>Streptophyta</taxon>
        <taxon>Embryophyta</taxon>
        <taxon>Tracheophyta</taxon>
        <taxon>Spermatophyta</taxon>
        <taxon>Magnoliopsida</taxon>
        <taxon>eudicotyledons</taxon>
        <taxon>Gunneridae</taxon>
        <taxon>Pentapetalae</taxon>
        <taxon>rosids</taxon>
        <taxon>malvids</taxon>
        <taxon>Malvales</taxon>
        <taxon>Malvaceae</taxon>
        <taxon>Malvoideae</taxon>
        <taxon>Gossypium</taxon>
    </lineage>
</organism>